<evidence type="ECO:0000313" key="1">
    <source>
        <dbReference type="EMBL" id="KAI0032647.1"/>
    </source>
</evidence>
<dbReference type="EMBL" id="MU273540">
    <property type="protein sequence ID" value="KAI0032647.1"/>
    <property type="molecule type" value="Genomic_DNA"/>
</dbReference>
<comment type="caution">
    <text evidence="1">The sequence shown here is derived from an EMBL/GenBank/DDBJ whole genome shotgun (WGS) entry which is preliminary data.</text>
</comment>
<protein>
    <submittedName>
        <fullName evidence="1">Uncharacterized protein</fullName>
    </submittedName>
</protein>
<reference evidence="1" key="2">
    <citation type="journal article" date="2022" name="New Phytol.">
        <title>Evolutionary transition to the ectomycorrhizal habit in the genomes of a hyperdiverse lineage of mushroom-forming fungi.</title>
        <authorList>
            <person name="Looney B."/>
            <person name="Miyauchi S."/>
            <person name="Morin E."/>
            <person name="Drula E."/>
            <person name="Courty P.E."/>
            <person name="Kohler A."/>
            <person name="Kuo A."/>
            <person name="LaButti K."/>
            <person name="Pangilinan J."/>
            <person name="Lipzen A."/>
            <person name="Riley R."/>
            <person name="Andreopoulos W."/>
            <person name="He G."/>
            <person name="Johnson J."/>
            <person name="Nolan M."/>
            <person name="Tritt A."/>
            <person name="Barry K.W."/>
            <person name="Grigoriev I.V."/>
            <person name="Nagy L.G."/>
            <person name="Hibbett D."/>
            <person name="Henrissat B."/>
            <person name="Matheny P.B."/>
            <person name="Labbe J."/>
            <person name="Martin F.M."/>
        </authorList>
    </citation>
    <scope>NUCLEOTIDE SEQUENCE</scope>
    <source>
        <strain evidence="1">EC-137</strain>
    </source>
</reference>
<reference evidence="1" key="1">
    <citation type="submission" date="2021-02" db="EMBL/GenBank/DDBJ databases">
        <authorList>
            <consortium name="DOE Joint Genome Institute"/>
            <person name="Ahrendt S."/>
            <person name="Looney B.P."/>
            <person name="Miyauchi S."/>
            <person name="Morin E."/>
            <person name="Drula E."/>
            <person name="Courty P.E."/>
            <person name="Chicoki N."/>
            <person name="Fauchery L."/>
            <person name="Kohler A."/>
            <person name="Kuo A."/>
            <person name="Labutti K."/>
            <person name="Pangilinan J."/>
            <person name="Lipzen A."/>
            <person name="Riley R."/>
            <person name="Andreopoulos W."/>
            <person name="He G."/>
            <person name="Johnson J."/>
            <person name="Barry K.W."/>
            <person name="Grigoriev I.V."/>
            <person name="Nagy L."/>
            <person name="Hibbett D."/>
            <person name="Henrissat B."/>
            <person name="Matheny P.B."/>
            <person name="Labbe J."/>
            <person name="Martin F."/>
        </authorList>
    </citation>
    <scope>NUCLEOTIDE SEQUENCE</scope>
    <source>
        <strain evidence="1">EC-137</strain>
    </source>
</reference>
<sequence>MSFWSTMQSFAASIIGMIGTGVGYVWDEEMGRIDQPGQNGTSTDGGNAAQYVEGGGVEGENTQQENGSITNDVSGVAVRETAGSVEQPTGMGNGGNEATDNRLRLRAWGRGCGGCGISMPATRDGRRALLILGVILIVLGCIVLGITAEVNLSAAFANTGMLSLKTPLPLSLNQIFAFKNVSRYLHIHANSCLLLGLILLHSPDP</sequence>
<gene>
    <name evidence="1" type="ORF">K488DRAFT_85689</name>
</gene>
<keyword evidence="2" id="KW-1185">Reference proteome</keyword>
<organism evidence="1 2">
    <name type="scientific">Vararia minispora EC-137</name>
    <dbReference type="NCBI Taxonomy" id="1314806"/>
    <lineage>
        <taxon>Eukaryota</taxon>
        <taxon>Fungi</taxon>
        <taxon>Dikarya</taxon>
        <taxon>Basidiomycota</taxon>
        <taxon>Agaricomycotina</taxon>
        <taxon>Agaricomycetes</taxon>
        <taxon>Russulales</taxon>
        <taxon>Lachnocladiaceae</taxon>
        <taxon>Vararia</taxon>
    </lineage>
</organism>
<name>A0ACB8QLT7_9AGAM</name>
<accession>A0ACB8QLT7</accession>
<dbReference type="Proteomes" id="UP000814128">
    <property type="component" value="Unassembled WGS sequence"/>
</dbReference>
<proteinExistence type="predicted"/>
<evidence type="ECO:0000313" key="2">
    <source>
        <dbReference type="Proteomes" id="UP000814128"/>
    </source>
</evidence>